<dbReference type="GO" id="GO:0008360">
    <property type="term" value="P:regulation of cell shape"/>
    <property type="evidence" value="ECO:0007669"/>
    <property type="project" value="UniProtKB-KW"/>
</dbReference>
<dbReference type="Pfam" id="PF02875">
    <property type="entry name" value="Mur_ligase_C"/>
    <property type="match status" value="1"/>
</dbReference>
<evidence type="ECO:0000259" key="11">
    <source>
        <dbReference type="Pfam" id="PF02875"/>
    </source>
</evidence>
<feature type="domain" description="Mur ligase N-terminal catalytic" evidence="10">
    <location>
        <begin position="14"/>
        <end position="112"/>
    </location>
</feature>
<evidence type="ECO:0000259" key="10">
    <source>
        <dbReference type="Pfam" id="PF01225"/>
    </source>
</evidence>
<dbReference type="Proteomes" id="UP000663722">
    <property type="component" value="Chromosome"/>
</dbReference>
<organism evidence="13 14">
    <name type="scientific">Desulfonema magnum</name>
    <dbReference type="NCBI Taxonomy" id="45655"/>
    <lineage>
        <taxon>Bacteria</taxon>
        <taxon>Pseudomonadati</taxon>
        <taxon>Thermodesulfobacteriota</taxon>
        <taxon>Desulfobacteria</taxon>
        <taxon>Desulfobacterales</taxon>
        <taxon>Desulfococcaceae</taxon>
        <taxon>Desulfonema</taxon>
    </lineage>
</organism>
<gene>
    <name evidence="13" type="ORF">dnm_000220</name>
</gene>
<keyword evidence="3" id="KW-0547">Nucleotide-binding</keyword>
<feature type="domain" description="Mur ligase central" evidence="12">
    <location>
        <begin position="121"/>
        <end position="306"/>
    </location>
</feature>
<dbReference type="Gene3D" id="3.40.1190.10">
    <property type="entry name" value="Mur-like, catalytic domain"/>
    <property type="match status" value="1"/>
</dbReference>
<dbReference type="InterPro" id="IPR004101">
    <property type="entry name" value="Mur_ligase_C"/>
</dbReference>
<dbReference type="GO" id="GO:0005524">
    <property type="term" value="F:ATP binding"/>
    <property type="evidence" value="ECO:0007669"/>
    <property type="project" value="UniProtKB-KW"/>
</dbReference>
<keyword evidence="14" id="KW-1185">Reference proteome</keyword>
<feature type="domain" description="Mur ligase C-terminal" evidence="11">
    <location>
        <begin position="328"/>
        <end position="460"/>
    </location>
</feature>
<keyword evidence="6" id="KW-0573">Peptidoglycan synthesis</keyword>
<dbReference type="Pfam" id="PF01225">
    <property type="entry name" value="Mur_ligase"/>
    <property type="match status" value="1"/>
</dbReference>
<keyword evidence="9" id="KW-1133">Transmembrane helix</keyword>
<evidence type="ECO:0000313" key="13">
    <source>
        <dbReference type="EMBL" id="QTA84030.1"/>
    </source>
</evidence>
<dbReference type="SUPFAM" id="SSF53623">
    <property type="entry name" value="MurD-like peptide ligases, catalytic domain"/>
    <property type="match status" value="1"/>
</dbReference>
<dbReference type="GO" id="GO:0009252">
    <property type="term" value="P:peptidoglycan biosynthetic process"/>
    <property type="evidence" value="ECO:0007669"/>
    <property type="project" value="UniProtKB-KW"/>
</dbReference>
<evidence type="ECO:0000259" key="12">
    <source>
        <dbReference type="Pfam" id="PF08245"/>
    </source>
</evidence>
<proteinExistence type="predicted"/>
<dbReference type="Gene3D" id="3.40.50.720">
    <property type="entry name" value="NAD(P)-binding Rossmann-like Domain"/>
    <property type="match status" value="1"/>
</dbReference>
<evidence type="ECO:0000256" key="7">
    <source>
        <dbReference type="ARBA" id="ARBA00023306"/>
    </source>
</evidence>
<keyword evidence="1 13" id="KW-0436">Ligase</keyword>
<evidence type="ECO:0000256" key="1">
    <source>
        <dbReference type="ARBA" id="ARBA00022598"/>
    </source>
</evidence>
<dbReference type="InterPro" id="IPR036565">
    <property type="entry name" value="Mur-like_cat_sf"/>
</dbReference>
<evidence type="ECO:0000256" key="6">
    <source>
        <dbReference type="ARBA" id="ARBA00022984"/>
    </source>
</evidence>
<keyword evidence="4" id="KW-0067">ATP-binding</keyword>
<dbReference type="Pfam" id="PF08245">
    <property type="entry name" value="Mur_ligase_M"/>
    <property type="match status" value="1"/>
</dbReference>
<keyword evidence="9" id="KW-0472">Membrane</keyword>
<evidence type="ECO:0000256" key="5">
    <source>
        <dbReference type="ARBA" id="ARBA00022960"/>
    </source>
</evidence>
<keyword evidence="7" id="KW-0131">Cell cycle</keyword>
<accession>A0A975GK11</accession>
<name>A0A975GK11_9BACT</name>
<feature type="transmembrane region" description="Helical" evidence="9">
    <location>
        <begin position="12"/>
        <end position="32"/>
    </location>
</feature>
<evidence type="ECO:0000313" key="14">
    <source>
        <dbReference type="Proteomes" id="UP000663722"/>
    </source>
</evidence>
<sequence length="475" mass="52986">MNLTKNRIPDNIRKIHLIAICGTAMGALAAMLKDMGFEVTGSDHGVYPPMSDFLASKGIEVADGFNEKNIAYGPDLVIVGNAVTKNNPEAREMFKMGLHFCSMPQAVNRFLADGKKAILATGTHGKTTTSSVLAWMLYEAGLDPSFMIGGILKDFDSNYRLGKGDVIVIEGDEYDTAFFDKGPKFLHYDPFMTVLTSVEFDHADIFRDLDHVKNAFDTFISGLSPTSTLLAFNGDDNVSDLVRDRKCRVVTYGRDANSLWQIGEISISPPWNCFEVLKQGKHFSEFRTTLVGEYNLLNALSAIAIADSLKIPARVIGKSLETFQGIKRRQEVRGQKHGITVIDDFAHHPTAVQETIRAVKPFYPEGRLIAVFEPRTNSSMRKVFQDVYPLSFDDADMICIRHPSLLNKIPADERFSSEKLVDDLKNRGKDAHHFPDTELIIDFLVREATSGDVILIMSNGGFDNIHERVLKRIEN</sequence>
<dbReference type="SUPFAM" id="SSF51984">
    <property type="entry name" value="MurCD N-terminal domain"/>
    <property type="match status" value="1"/>
</dbReference>
<keyword evidence="9" id="KW-0812">Transmembrane</keyword>
<dbReference type="InterPro" id="IPR050061">
    <property type="entry name" value="MurCDEF_pg_biosynth"/>
</dbReference>
<dbReference type="GO" id="GO:0016881">
    <property type="term" value="F:acid-amino acid ligase activity"/>
    <property type="evidence" value="ECO:0007669"/>
    <property type="project" value="InterPro"/>
</dbReference>
<dbReference type="RefSeq" id="WP_207680682.1">
    <property type="nucleotide sequence ID" value="NZ_CP061800.1"/>
</dbReference>
<dbReference type="Gene3D" id="3.90.190.20">
    <property type="entry name" value="Mur ligase, C-terminal domain"/>
    <property type="match status" value="1"/>
</dbReference>
<keyword evidence="5" id="KW-0133">Cell shape</keyword>
<keyword evidence="8" id="KW-0961">Cell wall biogenesis/degradation</keyword>
<dbReference type="InterPro" id="IPR036615">
    <property type="entry name" value="Mur_ligase_C_dom_sf"/>
</dbReference>
<dbReference type="SUPFAM" id="SSF53244">
    <property type="entry name" value="MurD-like peptide ligases, peptide-binding domain"/>
    <property type="match status" value="1"/>
</dbReference>
<dbReference type="PANTHER" id="PTHR43445:SF5">
    <property type="entry name" value="UDP-N-ACETYLMURAMATE--L-ALANYL-GAMMA-D-GLUTAMYL-MESO-2,6-DIAMINOHEPTANDIOATE LIGASE"/>
    <property type="match status" value="1"/>
</dbReference>
<dbReference type="InterPro" id="IPR000713">
    <property type="entry name" value="Mur_ligase_N"/>
</dbReference>
<dbReference type="AlphaFoldDB" id="A0A975GK11"/>
<dbReference type="InterPro" id="IPR013221">
    <property type="entry name" value="Mur_ligase_cen"/>
</dbReference>
<dbReference type="PANTHER" id="PTHR43445">
    <property type="entry name" value="UDP-N-ACETYLMURAMATE--L-ALANINE LIGASE-RELATED"/>
    <property type="match status" value="1"/>
</dbReference>
<dbReference type="EMBL" id="CP061800">
    <property type="protein sequence ID" value="QTA84030.1"/>
    <property type="molecule type" value="Genomic_DNA"/>
</dbReference>
<protein>
    <submittedName>
        <fullName evidence="13">UDP-N-acetylmuramate--L-alanine ligase, MurC-like</fullName>
    </submittedName>
</protein>
<evidence type="ECO:0000256" key="2">
    <source>
        <dbReference type="ARBA" id="ARBA00022618"/>
    </source>
</evidence>
<evidence type="ECO:0000256" key="3">
    <source>
        <dbReference type="ARBA" id="ARBA00022741"/>
    </source>
</evidence>
<dbReference type="GO" id="GO:0071555">
    <property type="term" value="P:cell wall organization"/>
    <property type="evidence" value="ECO:0007669"/>
    <property type="project" value="UniProtKB-KW"/>
</dbReference>
<evidence type="ECO:0000256" key="9">
    <source>
        <dbReference type="SAM" id="Phobius"/>
    </source>
</evidence>
<dbReference type="KEGG" id="dmm:dnm_000220"/>
<reference evidence="13" key="1">
    <citation type="journal article" date="2021" name="Microb. Physiol.">
        <title>Proteogenomic Insights into the Physiology of Marine, Sulfate-Reducing, Filamentous Desulfonema limicola and Desulfonema magnum.</title>
        <authorList>
            <person name="Schnaars V."/>
            <person name="Wohlbrand L."/>
            <person name="Scheve S."/>
            <person name="Hinrichs C."/>
            <person name="Reinhardt R."/>
            <person name="Rabus R."/>
        </authorList>
    </citation>
    <scope>NUCLEOTIDE SEQUENCE</scope>
    <source>
        <strain evidence="13">4be13</strain>
    </source>
</reference>
<dbReference type="GO" id="GO:0051301">
    <property type="term" value="P:cell division"/>
    <property type="evidence" value="ECO:0007669"/>
    <property type="project" value="UniProtKB-KW"/>
</dbReference>
<evidence type="ECO:0000256" key="8">
    <source>
        <dbReference type="ARBA" id="ARBA00023316"/>
    </source>
</evidence>
<keyword evidence="2" id="KW-0132">Cell division</keyword>
<evidence type="ECO:0000256" key="4">
    <source>
        <dbReference type="ARBA" id="ARBA00022840"/>
    </source>
</evidence>